<reference evidence="1 2" key="1">
    <citation type="submission" date="2019-03" db="EMBL/GenBank/DDBJ databases">
        <title>Single cell metagenomics reveals metabolic interactions within the superorganism composed of flagellate Streblomastix strix and complex community of Bacteroidetes bacteria on its surface.</title>
        <authorList>
            <person name="Treitli S.C."/>
            <person name="Kolisko M."/>
            <person name="Husnik F."/>
            <person name="Keeling P."/>
            <person name="Hampl V."/>
        </authorList>
    </citation>
    <scope>NUCLEOTIDE SEQUENCE [LARGE SCALE GENOMIC DNA]</scope>
    <source>
        <strain evidence="1">ST1C</strain>
    </source>
</reference>
<comment type="caution">
    <text evidence="1">The sequence shown here is derived from an EMBL/GenBank/DDBJ whole genome shotgun (WGS) entry which is preliminary data.</text>
</comment>
<organism evidence="1 2">
    <name type="scientific">Streblomastix strix</name>
    <dbReference type="NCBI Taxonomy" id="222440"/>
    <lineage>
        <taxon>Eukaryota</taxon>
        <taxon>Metamonada</taxon>
        <taxon>Preaxostyla</taxon>
        <taxon>Oxymonadida</taxon>
        <taxon>Streblomastigidae</taxon>
        <taxon>Streblomastix</taxon>
    </lineage>
</organism>
<dbReference type="EMBL" id="SNRW01000951">
    <property type="protein sequence ID" value="KAA6398457.1"/>
    <property type="molecule type" value="Genomic_DNA"/>
</dbReference>
<sequence>MSISNQQIESIAELAEVGGDANCTPNIQEYVRQSIQIVQLKSIVNNASKDASDQLELVTIGYPGVCVIAFSTGGGIGEQDDNQIFNILDNIYSFIHSLHQGRDYQFITVPRLPLLPQLAKKADEQIEEEGGIEELEAQLINIGKNVNVQFWAFRFKGEILNYFMHWSNPKPRWYDMRT</sequence>
<evidence type="ECO:0000313" key="1">
    <source>
        <dbReference type="EMBL" id="KAA6398457.1"/>
    </source>
</evidence>
<dbReference type="Proteomes" id="UP000324800">
    <property type="component" value="Unassembled WGS sequence"/>
</dbReference>
<accession>A0A5J4WTS5</accession>
<gene>
    <name evidence="1" type="ORF">EZS28_006012</name>
</gene>
<evidence type="ECO:0000313" key="2">
    <source>
        <dbReference type="Proteomes" id="UP000324800"/>
    </source>
</evidence>
<name>A0A5J4WTS5_9EUKA</name>
<dbReference type="AlphaFoldDB" id="A0A5J4WTS5"/>
<proteinExistence type="predicted"/>
<protein>
    <submittedName>
        <fullName evidence="1">Uncharacterized protein</fullName>
    </submittedName>
</protein>